<evidence type="ECO:0000313" key="4">
    <source>
        <dbReference type="Proteomes" id="UP000672011"/>
    </source>
</evidence>
<dbReference type="InterPro" id="IPR024370">
    <property type="entry name" value="PBP_domain"/>
</dbReference>
<dbReference type="Proteomes" id="UP000672011">
    <property type="component" value="Chromosome"/>
</dbReference>
<evidence type="ECO:0000259" key="2">
    <source>
        <dbReference type="Pfam" id="PF12849"/>
    </source>
</evidence>
<sequence>MVKNKILALGGILAISLFTQSCNKKEEVKVEESKTKGIEKPLHTYGTLKITADPSYENVVKALTSMYQIEYPEVKFEYDYKIEELAIKDLYEGKSEFAIVSKPLTKDQETYLFNKTKILYKASPIGMDATIFVTSKENPIDSISVKDIKANIYNENGSIKLVFDYPNSANFNTINDRLGITPPKGLAIKALKSADNVLDFVQNDKKTIGIIGLNTLSDTDNPKVKDYLSKVKILKVVTDKGEIFEPSNPNLRNGNYPFHRFIYFLKNEKGFGIAAGLSRFAGSQQGQLIILKENLQPYYLYKREVQINANSLEPKKEIKAD</sequence>
<name>A0ABX7XD86_9FLAO</name>
<feature type="domain" description="PBP" evidence="2">
    <location>
        <begin position="43"/>
        <end position="274"/>
    </location>
</feature>
<accession>A0ABX7XD86</accession>
<dbReference type="Gene3D" id="3.40.190.10">
    <property type="entry name" value="Periplasmic binding protein-like II"/>
    <property type="match status" value="2"/>
</dbReference>
<gene>
    <name evidence="3" type="ORF">J9309_00095</name>
</gene>
<organism evidence="3 4">
    <name type="scientific">Faecalibacter bovis</name>
    <dbReference type="NCBI Taxonomy" id="2898187"/>
    <lineage>
        <taxon>Bacteria</taxon>
        <taxon>Pseudomonadati</taxon>
        <taxon>Bacteroidota</taxon>
        <taxon>Flavobacteriia</taxon>
        <taxon>Flavobacteriales</taxon>
        <taxon>Weeksellaceae</taxon>
        <taxon>Faecalibacter</taxon>
    </lineage>
</organism>
<dbReference type="PANTHER" id="PTHR30570:SF1">
    <property type="entry name" value="PHOSPHATE-BINDING PROTEIN PSTS"/>
    <property type="match status" value="1"/>
</dbReference>
<reference evidence="3 4" key="1">
    <citation type="journal article" date="2021" name="Int. J. Syst. Evol. Microbiol.">
        <title>Faecalibacter bovis sp. nov., isolated from cow faeces.</title>
        <authorList>
            <person name="Li F."/>
            <person name="Zhao W."/>
            <person name="Hong Q."/>
            <person name="Shao Q."/>
            <person name="Song J."/>
            <person name="Yang S."/>
        </authorList>
    </citation>
    <scope>NUCLEOTIDE SEQUENCE [LARGE SCALE GENOMIC DNA]</scope>
    <source>
        <strain evidence="3 4">ZY171143</strain>
    </source>
</reference>
<dbReference type="EMBL" id="CP072842">
    <property type="protein sequence ID" value="QTV05794.1"/>
    <property type="molecule type" value="Genomic_DNA"/>
</dbReference>
<dbReference type="SUPFAM" id="SSF53850">
    <property type="entry name" value="Periplasmic binding protein-like II"/>
    <property type="match status" value="1"/>
</dbReference>
<keyword evidence="1" id="KW-0732">Signal</keyword>
<evidence type="ECO:0000256" key="1">
    <source>
        <dbReference type="ARBA" id="ARBA00022729"/>
    </source>
</evidence>
<proteinExistence type="predicted"/>
<dbReference type="PROSITE" id="PS51257">
    <property type="entry name" value="PROKAR_LIPOPROTEIN"/>
    <property type="match status" value="1"/>
</dbReference>
<protein>
    <submittedName>
        <fullName evidence="3">Substrate-binding domain-containing protein</fullName>
    </submittedName>
</protein>
<evidence type="ECO:0000313" key="3">
    <source>
        <dbReference type="EMBL" id="QTV05794.1"/>
    </source>
</evidence>
<dbReference type="Pfam" id="PF12849">
    <property type="entry name" value="PBP_like_2"/>
    <property type="match status" value="1"/>
</dbReference>
<keyword evidence="4" id="KW-1185">Reference proteome</keyword>
<reference evidence="4" key="2">
    <citation type="submission" date="2021-04" db="EMBL/GenBank/DDBJ databases">
        <title>Taxonomy of Flavobacteriaceae bacterium ZY171143.</title>
        <authorList>
            <person name="Li F."/>
        </authorList>
    </citation>
    <scope>NUCLEOTIDE SEQUENCE [LARGE SCALE GENOMIC DNA]</scope>
    <source>
        <strain evidence="4">ZY171143</strain>
    </source>
</reference>
<dbReference type="RefSeq" id="WP_230476439.1">
    <property type="nucleotide sequence ID" value="NZ_CP072842.1"/>
</dbReference>
<dbReference type="PANTHER" id="PTHR30570">
    <property type="entry name" value="PERIPLASMIC PHOSPHATE BINDING COMPONENT OF PHOSPHATE ABC TRANSPORTER"/>
    <property type="match status" value="1"/>
</dbReference>
<dbReference type="InterPro" id="IPR050811">
    <property type="entry name" value="Phosphate_ABC_transporter"/>
</dbReference>